<dbReference type="Gene3D" id="3.40.50.1000">
    <property type="entry name" value="HAD superfamily/HAD-like"/>
    <property type="match status" value="1"/>
</dbReference>
<feature type="compositionally biased region" description="Polar residues" evidence="1">
    <location>
        <begin position="208"/>
        <end position="219"/>
    </location>
</feature>
<dbReference type="NCBIfam" id="TIGR01549">
    <property type="entry name" value="HAD-SF-IA-v1"/>
    <property type="match status" value="1"/>
</dbReference>
<protein>
    <submittedName>
        <fullName evidence="2">HAD-IA family hydrolase</fullName>
    </submittedName>
</protein>
<feature type="region of interest" description="Disordered" evidence="1">
    <location>
        <begin position="208"/>
        <end position="229"/>
    </location>
</feature>
<dbReference type="InterPro" id="IPR006439">
    <property type="entry name" value="HAD-SF_hydro_IA"/>
</dbReference>
<dbReference type="InterPro" id="IPR023214">
    <property type="entry name" value="HAD_sf"/>
</dbReference>
<dbReference type="PANTHER" id="PTHR43481">
    <property type="entry name" value="FRUCTOSE-1-PHOSPHATE PHOSPHATASE"/>
    <property type="match status" value="1"/>
</dbReference>
<dbReference type="PANTHER" id="PTHR43481:SF4">
    <property type="entry name" value="GLYCEROL-1-PHOSPHATE PHOSPHOHYDROLASE 1-RELATED"/>
    <property type="match status" value="1"/>
</dbReference>
<dbReference type="SFLD" id="SFLDG01129">
    <property type="entry name" value="C1.5:_HAD__Beta-PGM__Phosphata"/>
    <property type="match status" value="1"/>
</dbReference>
<dbReference type="Gene3D" id="1.10.150.240">
    <property type="entry name" value="Putative phosphatase, domain 2"/>
    <property type="match status" value="1"/>
</dbReference>
<dbReference type="InterPro" id="IPR041492">
    <property type="entry name" value="HAD_2"/>
</dbReference>
<evidence type="ECO:0000313" key="2">
    <source>
        <dbReference type="EMBL" id="XDV71295.1"/>
    </source>
</evidence>
<sequence length="229" mass="24356">MITTTIPAVQAVLFDMDGTLIDSTANSHHCWSRWADRRGIADRSFQEWYEGIPARQIVEALVPAVEVDAALAEIVRIEATETHGITAFPGVPGLLASIPDTRKAIVTSSVRTVAAARLDAAGIIAPTVLVTAGETSRGKPDPAPFLLGAQRLKVDPRKVVVFEDAPAGIAAARAAGSFVVAIEGTRRAPLTSPKRIWSSAGSTPFGWRSSTAAFSSTSEQPERRRCRSV</sequence>
<dbReference type="SUPFAM" id="SSF56784">
    <property type="entry name" value="HAD-like"/>
    <property type="match status" value="1"/>
</dbReference>
<proteinExistence type="predicted"/>
<dbReference type="InterPro" id="IPR023198">
    <property type="entry name" value="PGP-like_dom2"/>
</dbReference>
<dbReference type="GO" id="GO:0050308">
    <property type="term" value="F:sugar-phosphatase activity"/>
    <property type="evidence" value="ECO:0007669"/>
    <property type="project" value="TreeGrafter"/>
</dbReference>
<dbReference type="Pfam" id="PF13419">
    <property type="entry name" value="HAD_2"/>
    <property type="match status" value="1"/>
</dbReference>
<dbReference type="InterPro" id="IPR036412">
    <property type="entry name" value="HAD-like_sf"/>
</dbReference>
<dbReference type="InterPro" id="IPR051806">
    <property type="entry name" value="HAD-like_SPP"/>
</dbReference>
<dbReference type="AlphaFoldDB" id="A0AB39YLT1"/>
<evidence type="ECO:0000256" key="1">
    <source>
        <dbReference type="SAM" id="MobiDB-lite"/>
    </source>
</evidence>
<reference evidence="2" key="1">
    <citation type="submission" date="2024-07" db="EMBL/GenBank/DDBJ databases">
        <authorList>
            <person name="Li J."/>
            <person name="Wei H."/>
            <person name="Ma J."/>
        </authorList>
    </citation>
    <scope>NUCLEOTIDE SEQUENCE</scope>
    <source>
        <strain evidence="2">AMU7</strain>
    </source>
</reference>
<gene>
    <name evidence="2" type="ORF">ABQM86_20430</name>
</gene>
<dbReference type="EMBL" id="CP165735">
    <property type="protein sequence ID" value="XDV71295.1"/>
    <property type="molecule type" value="Genomic_DNA"/>
</dbReference>
<name>A0AB39YLT1_9MICC</name>
<organism evidence="2">
    <name type="scientific">Paenarthrobacter sp. AMU7</name>
    <dbReference type="NCBI Taxonomy" id="3162492"/>
    <lineage>
        <taxon>Bacteria</taxon>
        <taxon>Bacillati</taxon>
        <taxon>Actinomycetota</taxon>
        <taxon>Actinomycetes</taxon>
        <taxon>Micrococcales</taxon>
        <taxon>Micrococcaceae</taxon>
        <taxon>Paenarthrobacter</taxon>
    </lineage>
</organism>
<dbReference type="RefSeq" id="WP_369745435.1">
    <property type="nucleotide sequence ID" value="NZ_CP165735.1"/>
</dbReference>
<keyword evidence="2" id="KW-0378">Hydrolase</keyword>
<accession>A0AB39YLT1</accession>
<dbReference type="NCBIfam" id="TIGR01509">
    <property type="entry name" value="HAD-SF-IA-v3"/>
    <property type="match status" value="1"/>
</dbReference>
<dbReference type="SFLD" id="SFLDS00003">
    <property type="entry name" value="Haloacid_Dehalogenase"/>
    <property type="match status" value="1"/>
</dbReference>